<dbReference type="Pfam" id="PF07460">
    <property type="entry name" value="NUMOD3"/>
    <property type="match status" value="1"/>
</dbReference>
<dbReference type="PANTHER" id="PTHR34199:SF1">
    <property type="entry name" value="HISTONE-LYSINE N-METHYLTRANSFERASE, H3 LYSINE-79 SPECIFIC-LIKE PROTEIN"/>
    <property type="match status" value="1"/>
</dbReference>
<gene>
    <name evidence="3" type="ORF">MIMGU_mgv1a005770mg</name>
</gene>
<evidence type="ECO:0000256" key="1">
    <source>
        <dbReference type="SAM" id="MobiDB-lite"/>
    </source>
</evidence>
<dbReference type="EMBL" id="KI631699">
    <property type="protein sequence ID" value="EYU26339.1"/>
    <property type="molecule type" value="Genomic_DNA"/>
</dbReference>
<accession>A0A022QFG9</accession>
<organism evidence="3 4">
    <name type="scientific">Erythranthe guttata</name>
    <name type="common">Yellow monkey flower</name>
    <name type="synonym">Mimulus guttatus</name>
    <dbReference type="NCBI Taxonomy" id="4155"/>
    <lineage>
        <taxon>Eukaryota</taxon>
        <taxon>Viridiplantae</taxon>
        <taxon>Streptophyta</taxon>
        <taxon>Embryophyta</taxon>
        <taxon>Tracheophyta</taxon>
        <taxon>Spermatophyta</taxon>
        <taxon>Magnoliopsida</taxon>
        <taxon>eudicotyledons</taxon>
        <taxon>Gunneridae</taxon>
        <taxon>Pentapetalae</taxon>
        <taxon>asterids</taxon>
        <taxon>lamiids</taxon>
        <taxon>Lamiales</taxon>
        <taxon>Phrymaceae</taxon>
        <taxon>Erythranthe</taxon>
    </lineage>
</organism>
<dbReference type="AlphaFoldDB" id="A0A022QFG9"/>
<feature type="compositionally biased region" description="Basic and acidic residues" evidence="1">
    <location>
        <begin position="373"/>
        <end position="384"/>
    </location>
</feature>
<protein>
    <recommendedName>
        <fullName evidence="2">Nuclease associated modular domain-containing protein</fullName>
    </recommendedName>
</protein>
<proteinExistence type="predicted"/>
<evidence type="ECO:0000259" key="2">
    <source>
        <dbReference type="SMART" id="SM00496"/>
    </source>
</evidence>
<dbReference type="InterPro" id="IPR003611">
    <property type="entry name" value="NUMOD3"/>
</dbReference>
<sequence>MLSCPLKLSASRFPINSVPRRTVLPKFVFVYAIEHATHSTCGGASLVTKICPFIGLGHPRLVSSFTGPYSSRAMHKCFYPREKPGNCLLFFFETRKLSASRFPINSVPRRTVLPKFVFVYAIEHATHSTCGGASLVTKICPFIGLGHPRLVSSFTGPYSSRAMHKCFYPREKPVPRVVESSCRGDFVKSDVSEEPNLTENTQADSSRHILEGVDTKEIQRRKKIGEGNKGKIPWNIGRKHSEETRERISRRTKEALKDPKIRKKMSEAPRTLSNQTIAKIRASLTRVWGKRLRLKRTSEKFMQSWKESIAKAAKIGGTDQQKLDWDSYEKIKREIALQQIHQVAEKAKAKEMARAQAERAAQERAEKTAILAEKRREREQKAKNGGEPITRRNRKSKEEKEKLAEFQEEKLKERLMKIRKKKSAINQVSNQSDRPWERFDLDIAKGEQLQKEIPLADQIRFAKNKRAEQTT</sequence>
<feature type="domain" description="Nuclease associated modular" evidence="2">
    <location>
        <begin position="268"/>
        <end position="284"/>
    </location>
</feature>
<dbReference type="STRING" id="4155.A0A022QFG9"/>
<reference evidence="3 4" key="1">
    <citation type="journal article" date="2013" name="Proc. Natl. Acad. Sci. U.S.A.">
        <title>Fine-scale variation in meiotic recombination in Mimulus inferred from population shotgun sequencing.</title>
        <authorList>
            <person name="Hellsten U."/>
            <person name="Wright K.M."/>
            <person name="Jenkins J."/>
            <person name="Shu S."/>
            <person name="Yuan Y."/>
            <person name="Wessler S.R."/>
            <person name="Schmutz J."/>
            <person name="Willis J.H."/>
            <person name="Rokhsar D.S."/>
        </authorList>
    </citation>
    <scope>NUCLEOTIDE SEQUENCE [LARGE SCALE GENOMIC DNA]</scope>
    <source>
        <strain evidence="4">cv. DUN x IM62</strain>
    </source>
</reference>
<dbReference type="PhylomeDB" id="A0A022QFG9"/>
<dbReference type="GO" id="GO:0003677">
    <property type="term" value="F:DNA binding"/>
    <property type="evidence" value="ECO:0007669"/>
    <property type="project" value="InterPro"/>
</dbReference>
<feature type="domain" description="Nuclease associated modular" evidence="2">
    <location>
        <begin position="236"/>
        <end position="252"/>
    </location>
</feature>
<keyword evidence="4" id="KW-1185">Reference proteome</keyword>
<dbReference type="PANTHER" id="PTHR34199">
    <property type="entry name" value="NUMOD3 MOTIF FAMILY PROTEIN, EXPRESSED"/>
    <property type="match status" value="1"/>
</dbReference>
<name>A0A022QFG9_ERYGU</name>
<dbReference type="eggNOG" id="ENOG502QTNT">
    <property type="taxonomic scope" value="Eukaryota"/>
</dbReference>
<dbReference type="Proteomes" id="UP000030748">
    <property type="component" value="Unassembled WGS sequence"/>
</dbReference>
<feature type="region of interest" description="Disordered" evidence="1">
    <location>
        <begin position="373"/>
        <end position="403"/>
    </location>
</feature>
<evidence type="ECO:0000313" key="4">
    <source>
        <dbReference type="Proteomes" id="UP000030748"/>
    </source>
</evidence>
<dbReference type="SMART" id="SM00496">
    <property type="entry name" value="IENR2"/>
    <property type="match status" value="2"/>
</dbReference>
<evidence type="ECO:0000313" key="3">
    <source>
        <dbReference type="EMBL" id="EYU26339.1"/>
    </source>
</evidence>